<dbReference type="InterPro" id="IPR056436">
    <property type="entry name" value="Znf-C2H2_ZIC1-5/GLI1-3-like"/>
</dbReference>
<dbReference type="SUPFAM" id="SSF57667">
    <property type="entry name" value="beta-beta-alpha zinc fingers"/>
    <property type="match status" value="3"/>
</dbReference>
<feature type="domain" description="C2H2-type" evidence="11">
    <location>
        <begin position="304"/>
        <end position="333"/>
    </location>
</feature>
<comment type="caution">
    <text evidence="12">The sequence shown here is derived from an EMBL/GenBank/DDBJ whole genome shotgun (WGS) entry which is preliminary data.</text>
</comment>
<dbReference type="GO" id="GO:0000978">
    <property type="term" value="F:RNA polymerase II cis-regulatory region sequence-specific DNA binding"/>
    <property type="evidence" value="ECO:0007669"/>
    <property type="project" value="TreeGrafter"/>
</dbReference>
<dbReference type="Proteomes" id="UP000752171">
    <property type="component" value="Unassembled WGS sequence"/>
</dbReference>
<dbReference type="PROSITE" id="PS50157">
    <property type="entry name" value="ZINC_FINGER_C2H2_2"/>
    <property type="match status" value="4"/>
</dbReference>
<feature type="domain" description="C2H2-type" evidence="11">
    <location>
        <begin position="232"/>
        <end position="267"/>
    </location>
</feature>
<organism evidence="12 13">
    <name type="scientific">Astyanax mexicanus</name>
    <name type="common">Blind cave fish</name>
    <name type="synonym">Astyanax fasciatus mexicanus</name>
    <dbReference type="NCBI Taxonomy" id="7994"/>
    <lineage>
        <taxon>Eukaryota</taxon>
        <taxon>Metazoa</taxon>
        <taxon>Chordata</taxon>
        <taxon>Craniata</taxon>
        <taxon>Vertebrata</taxon>
        <taxon>Euteleostomi</taxon>
        <taxon>Actinopterygii</taxon>
        <taxon>Neopterygii</taxon>
        <taxon>Teleostei</taxon>
        <taxon>Ostariophysi</taxon>
        <taxon>Characiformes</taxon>
        <taxon>Characoidei</taxon>
        <taxon>Acestrorhamphidae</taxon>
        <taxon>Acestrorhamphinae</taxon>
        <taxon>Astyanax</taxon>
    </lineage>
</organism>
<proteinExistence type="inferred from homology"/>
<evidence type="ECO:0000256" key="3">
    <source>
        <dbReference type="ARBA" id="ARBA00022723"/>
    </source>
</evidence>
<keyword evidence="4" id="KW-0677">Repeat</keyword>
<comment type="subcellular location">
    <subcellularLocation>
        <location evidence="1">Nucleus</location>
    </subcellularLocation>
</comment>
<evidence type="ECO:0000256" key="9">
    <source>
        <dbReference type="PROSITE-ProRule" id="PRU00042"/>
    </source>
</evidence>
<keyword evidence="5 9" id="KW-0863">Zinc-finger</keyword>
<evidence type="ECO:0000256" key="8">
    <source>
        <dbReference type="ARBA" id="ARBA00023242"/>
    </source>
</evidence>
<dbReference type="FunFam" id="3.30.160.60:FF:000031">
    <property type="entry name" value="GLI family zinc finger 3"/>
    <property type="match status" value="1"/>
</dbReference>
<reference evidence="12 13" key="1">
    <citation type="submission" date="2021-07" db="EMBL/GenBank/DDBJ databases">
        <authorList>
            <person name="Imarazene B."/>
            <person name="Zahm M."/>
            <person name="Klopp C."/>
            <person name="Cabau C."/>
            <person name="Beille S."/>
            <person name="Jouanno E."/>
            <person name="Castinel A."/>
            <person name="Lluch J."/>
            <person name="Gil L."/>
            <person name="Kuchtly C."/>
            <person name="Lopez Roques C."/>
            <person name="Donnadieu C."/>
            <person name="Parrinello H."/>
            <person name="Journot L."/>
            <person name="Du K."/>
            <person name="Schartl M."/>
            <person name="Retaux S."/>
            <person name="Guiguen Y."/>
        </authorList>
    </citation>
    <scope>NUCLEOTIDE SEQUENCE [LARGE SCALE GENOMIC DNA]</scope>
    <source>
        <strain evidence="12">Pach_M1</strain>
        <tissue evidence="12">Testis</tissue>
    </source>
</reference>
<evidence type="ECO:0000256" key="10">
    <source>
        <dbReference type="SAM" id="MobiDB-lite"/>
    </source>
</evidence>
<evidence type="ECO:0000256" key="7">
    <source>
        <dbReference type="ARBA" id="ARBA00023125"/>
    </source>
</evidence>
<evidence type="ECO:0000256" key="5">
    <source>
        <dbReference type="ARBA" id="ARBA00022771"/>
    </source>
</evidence>
<dbReference type="EMBL" id="JAICCE010000018">
    <property type="protein sequence ID" value="KAG9264724.1"/>
    <property type="molecule type" value="Genomic_DNA"/>
</dbReference>
<feature type="domain" description="C2H2-type" evidence="11">
    <location>
        <begin position="271"/>
        <end position="303"/>
    </location>
</feature>
<dbReference type="GO" id="GO:0000981">
    <property type="term" value="F:DNA-binding transcription factor activity, RNA polymerase II-specific"/>
    <property type="evidence" value="ECO:0007669"/>
    <property type="project" value="TreeGrafter"/>
</dbReference>
<dbReference type="InterPro" id="IPR013087">
    <property type="entry name" value="Znf_C2H2_type"/>
</dbReference>
<dbReference type="PANTHER" id="PTHR45718:SF3">
    <property type="entry name" value="ZINC FINGER PROTEIN GLIS1"/>
    <property type="match status" value="1"/>
</dbReference>
<dbReference type="Pfam" id="PF23561">
    <property type="entry name" value="zf-C2H2_15"/>
    <property type="match status" value="1"/>
</dbReference>
<sequence>MGPTRLGPAALQLEKCSFSSNVLDQEQLPQYPLNSCSQHCVSHSLPIQSVNMRTCESKTVVPIVSNDAIDLASIVQLTQRSVMYQCISEVQADLDCSLPGRGELSEVTSTSTPSPASFTPSYSSSPCCDGSSPQLLGSHCSQSISTSTILKNFKKEPGSTFEVCSCPKNKDVLYHARPEHSCSNTCADSANELANQLQAQKSSGTQSEETCTTIFNQTDLGLAPEEKEVKLFSCTEQPCQWMDCRASYVQKDELVRHIEKVHVDQRKGDDFTCFWAGCVRRCKPFNARYKLLIHMRVHSGEKPNRCMFEGCSKAFSRLENLKIHLRSHTGEKPYIYGFSPKPYACQLPGCTKRYTDPSSLRKHVKSHSSRTLTTLHQQQSCLEADSECLEERLMEHSSLYQHQQSSFNAGLSENSVTVCSRSPAVSRSTELSYTRHHPHPIHSNPNNNNISLTQDRLTCPLLSGGPISQSEAPQSVKETSFISSAQKPSLLHPDHQTHQHSFHSFPALPDQNYTDRGNAPHGCEQEGYMYIPTFTTPDFSSCQDPQAVSGNFSSGPDDGFLLQMGVYDRFLGQICSLYAET</sequence>
<keyword evidence="8" id="KW-0539">Nucleus</keyword>
<keyword evidence="3" id="KW-0479">Metal-binding</keyword>
<dbReference type="AlphaFoldDB" id="A0A8T2L0T7"/>
<dbReference type="FunFam" id="3.30.160.60:FF:000019">
    <property type="entry name" value="GLI family zinc finger 3"/>
    <property type="match status" value="1"/>
</dbReference>
<evidence type="ECO:0000256" key="1">
    <source>
        <dbReference type="ARBA" id="ARBA00004123"/>
    </source>
</evidence>
<keyword evidence="7" id="KW-0238">DNA-binding</keyword>
<feature type="region of interest" description="Disordered" evidence="10">
    <location>
        <begin position="490"/>
        <end position="518"/>
    </location>
</feature>
<name>A0A8T2L0T7_ASTMX</name>
<evidence type="ECO:0000256" key="2">
    <source>
        <dbReference type="ARBA" id="ARBA00010831"/>
    </source>
</evidence>
<evidence type="ECO:0000256" key="4">
    <source>
        <dbReference type="ARBA" id="ARBA00022737"/>
    </source>
</evidence>
<dbReference type="InterPro" id="IPR043359">
    <property type="entry name" value="GLI-like"/>
</dbReference>
<dbReference type="FunFam" id="3.30.160.60:FF:000048">
    <property type="entry name" value="GLI family zinc finger 3"/>
    <property type="match status" value="1"/>
</dbReference>
<evidence type="ECO:0000313" key="12">
    <source>
        <dbReference type="EMBL" id="KAG9264724.1"/>
    </source>
</evidence>
<evidence type="ECO:0000259" key="11">
    <source>
        <dbReference type="PROSITE" id="PS50157"/>
    </source>
</evidence>
<feature type="domain" description="C2H2-type" evidence="11">
    <location>
        <begin position="343"/>
        <end position="372"/>
    </location>
</feature>
<evidence type="ECO:0000313" key="13">
    <source>
        <dbReference type="Proteomes" id="UP000752171"/>
    </source>
</evidence>
<comment type="similarity">
    <text evidence="2">Belongs to the GLI C2H2-type zinc-finger protein family.</text>
</comment>
<dbReference type="PANTHER" id="PTHR45718">
    <property type="entry name" value="TRANSCRIPTIONAL ACTIVATOR CUBITUS INTERRUPTUS"/>
    <property type="match status" value="1"/>
</dbReference>
<evidence type="ECO:0000256" key="6">
    <source>
        <dbReference type="ARBA" id="ARBA00022833"/>
    </source>
</evidence>
<dbReference type="Gene3D" id="3.30.160.60">
    <property type="entry name" value="Classic Zinc Finger"/>
    <property type="match status" value="4"/>
</dbReference>
<dbReference type="PROSITE" id="PS00028">
    <property type="entry name" value="ZINC_FINGER_C2H2_1"/>
    <property type="match status" value="3"/>
</dbReference>
<dbReference type="InterPro" id="IPR036236">
    <property type="entry name" value="Znf_C2H2_sf"/>
</dbReference>
<gene>
    <name evidence="12" type="primary">GLIS1</name>
    <name evidence="12" type="ORF">AMEX_G21039</name>
</gene>
<protein>
    <submittedName>
        <fullName evidence="12">Zinc finger protein GLIS1 isoform X1</fullName>
    </submittedName>
</protein>
<dbReference type="SMART" id="SM00355">
    <property type="entry name" value="ZnF_C2H2"/>
    <property type="match status" value="4"/>
</dbReference>
<dbReference type="GO" id="GO:0005634">
    <property type="term" value="C:nucleus"/>
    <property type="evidence" value="ECO:0007669"/>
    <property type="project" value="UniProtKB-SubCell"/>
</dbReference>
<accession>A0A8T2L0T7</accession>
<dbReference type="GO" id="GO:0008270">
    <property type="term" value="F:zinc ion binding"/>
    <property type="evidence" value="ECO:0007669"/>
    <property type="project" value="UniProtKB-KW"/>
</dbReference>
<dbReference type="Pfam" id="PF00096">
    <property type="entry name" value="zf-C2H2"/>
    <property type="match status" value="2"/>
</dbReference>
<keyword evidence="6" id="KW-0862">Zinc</keyword>